<comment type="cofactor">
    <cofactor evidence="1">
        <name>Cu(2+)</name>
        <dbReference type="ChEBI" id="CHEBI:29036"/>
    </cofactor>
</comment>
<dbReference type="Proteomes" id="UP000233556">
    <property type="component" value="Unassembled WGS sequence"/>
</dbReference>
<feature type="compositionally biased region" description="Basic and acidic residues" evidence="2">
    <location>
        <begin position="1"/>
        <end position="12"/>
    </location>
</feature>
<proteinExistence type="predicted"/>
<evidence type="ECO:0000313" key="4">
    <source>
        <dbReference type="EMBL" id="PKU29508.1"/>
    </source>
</evidence>
<dbReference type="AlphaFoldDB" id="A0A2I0T6V4"/>
<evidence type="ECO:0000259" key="3">
    <source>
        <dbReference type="Pfam" id="PF01082"/>
    </source>
</evidence>
<dbReference type="PANTHER" id="PTHR10157:SF28">
    <property type="entry name" value="DBH-LIKE MONOOXYGENASE PROTEIN 1"/>
    <property type="match status" value="1"/>
</dbReference>
<dbReference type="GO" id="GO:0042420">
    <property type="term" value="P:dopamine catabolic process"/>
    <property type="evidence" value="ECO:0007669"/>
    <property type="project" value="TreeGrafter"/>
</dbReference>
<dbReference type="InterPro" id="IPR000945">
    <property type="entry name" value="DBH-like"/>
</dbReference>
<keyword evidence="5" id="KW-1185">Reference proteome</keyword>
<dbReference type="GO" id="GO:0005507">
    <property type="term" value="F:copper ion binding"/>
    <property type="evidence" value="ECO:0007669"/>
    <property type="project" value="InterPro"/>
</dbReference>
<dbReference type="PANTHER" id="PTHR10157">
    <property type="entry name" value="DOPAMINE BETA HYDROXYLASE RELATED"/>
    <property type="match status" value="1"/>
</dbReference>
<dbReference type="Pfam" id="PF01082">
    <property type="entry name" value="Cu2_monooxygen"/>
    <property type="match status" value="1"/>
</dbReference>
<evidence type="ECO:0000313" key="5">
    <source>
        <dbReference type="Proteomes" id="UP000233556"/>
    </source>
</evidence>
<dbReference type="EMBL" id="KZ516885">
    <property type="protein sequence ID" value="PKU29508.1"/>
    <property type="molecule type" value="Genomic_DNA"/>
</dbReference>
<dbReference type="InterPro" id="IPR008977">
    <property type="entry name" value="PHM/PNGase_F_dom_sf"/>
</dbReference>
<evidence type="ECO:0000256" key="2">
    <source>
        <dbReference type="SAM" id="MobiDB-lite"/>
    </source>
</evidence>
<dbReference type="GO" id="GO:0005615">
    <property type="term" value="C:extracellular space"/>
    <property type="evidence" value="ECO:0007669"/>
    <property type="project" value="TreeGrafter"/>
</dbReference>
<dbReference type="SUPFAM" id="SSF49742">
    <property type="entry name" value="PHM/PNGase F"/>
    <property type="match status" value="1"/>
</dbReference>
<dbReference type="OrthoDB" id="10003276at2759"/>
<dbReference type="GO" id="GO:0006589">
    <property type="term" value="P:octopamine biosynthetic process"/>
    <property type="evidence" value="ECO:0007669"/>
    <property type="project" value="TreeGrafter"/>
</dbReference>
<dbReference type="GO" id="GO:0004500">
    <property type="term" value="F:dopamine beta-monooxygenase activity"/>
    <property type="evidence" value="ECO:0007669"/>
    <property type="project" value="InterPro"/>
</dbReference>
<dbReference type="GO" id="GO:0030667">
    <property type="term" value="C:secretory granule membrane"/>
    <property type="evidence" value="ECO:0007669"/>
    <property type="project" value="TreeGrafter"/>
</dbReference>
<reference evidence="5" key="1">
    <citation type="submission" date="2017-11" db="EMBL/GenBank/DDBJ databases">
        <authorList>
            <person name="Lima N.C."/>
            <person name="Parody-Merino A.M."/>
            <person name="Battley P.F."/>
            <person name="Fidler A.E."/>
            <person name="Prosdocimi F."/>
        </authorList>
    </citation>
    <scope>NUCLEOTIDE SEQUENCE [LARGE SCALE GENOMIC DNA]</scope>
</reference>
<dbReference type="InterPro" id="IPR000323">
    <property type="entry name" value="Cu2_ascorb_mOase_N"/>
</dbReference>
<sequence>MVRVERDLKDRLVPTPCPGQGHLPPDQVAQSPIQPGIYVVIVQESTVRVIWAYHHKDMGEAGQNYHGSNRGTKSLRLLNPEKEEVLSASLPYFDLTNKDVPVPDKDTTYWCQMFKIPVQHEKHHVTKKMRLKIMEFQPSAMGRDTSHHTRLLKAPSSLALNTSRDGASSVSTREEIVSSYMSLQCLLLQDASGNSWRNNS</sequence>
<name>A0A2I0T6V4_LIMLA</name>
<dbReference type="InterPro" id="IPR036939">
    <property type="entry name" value="Cu2_ascorb_mOase_N_sf"/>
</dbReference>
<organism evidence="4 5">
    <name type="scientific">Limosa lapponica baueri</name>
    <dbReference type="NCBI Taxonomy" id="1758121"/>
    <lineage>
        <taxon>Eukaryota</taxon>
        <taxon>Metazoa</taxon>
        <taxon>Chordata</taxon>
        <taxon>Craniata</taxon>
        <taxon>Vertebrata</taxon>
        <taxon>Euteleostomi</taxon>
        <taxon>Archelosauria</taxon>
        <taxon>Archosauria</taxon>
        <taxon>Dinosauria</taxon>
        <taxon>Saurischia</taxon>
        <taxon>Theropoda</taxon>
        <taxon>Coelurosauria</taxon>
        <taxon>Aves</taxon>
        <taxon>Neognathae</taxon>
        <taxon>Neoaves</taxon>
        <taxon>Charadriiformes</taxon>
        <taxon>Scolopacidae</taxon>
        <taxon>Limosa</taxon>
    </lineage>
</organism>
<dbReference type="Gene3D" id="2.60.120.310">
    <property type="entry name" value="Copper type II, ascorbate-dependent monooxygenase, N-terminal domain"/>
    <property type="match status" value="1"/>
</dbReference>
<reference evidence="5" key="2">
    <citation type="submission" date="2017-12" db="EMBL/GenBank/DDBJ databases">
        <title>Genome sequence of the Bar-tailed Godwit (Limosa lapponica baueri).</title>
        <authorList>
            <person name="Lima N.C.B."/>
            <person name="Parody-Merino A.M."/>
            <person name="Battley P.F."/>
            <person name="Fidler A.E."/>
            <person name="Prosdocimi F."/>
        </authorList>
    </citation>
    <scope>NUCLEOTIDE SEQUENCE [LARGE SCALE GENOMIC DNA]</scope>
</reference>
<protein>
    <recommendedName>
        <fullName evidence="3">Copper type II ascorbate-dependent monooxygenase N-terminal domain-containing protein</fullName>
    </recommendedName>
</protein>
<accession>A0A2I0T6V4</accession>
<dbReference type="GO" id="GO:0042421">
    <property type="term" value="P:norepinephrine biosynthetic process"/>
    <property type="evidence" value="ECO:0007669"/>
    <property type="project" value="TreeGrafter"/>
</dbReference>
<feature type="domain" description="Copper type II ascorbate-dependent monooxygenase N-terminal" evidence="3">
    <location>
        <begin position="93"/>
        <end position="127"/>
    </location>
</feature>
<feature type="region of interest" description="Disordered" evidence="2">
    <location>
        <begin position="1"/>
        <end position="28"/>
    </location>
</feature>
<evidence type="ECO:0000256" key="1">
    <source>
        <dbReference type="ARBA" id="ARBA00001973"/>
    </source>
</evidence>
<gene>
    <name evidence="4" type="ORF">llap_20188</name>
</gene>